<keyword evidence="2 4" id="KW-0479">Metal-binding</keyword>
<dbReference type="GO" id="GO:0020037">
    <property type="term" value="F:heme binding"/>
    <property type="evidence" value="ECO:0007669"/>
    <property type="project" value="InterPro"/>
</dbReference>
<evidence type="ECO:0000313" key="7">
    <source>
        <dbReference type="Proteomes" id="UP000235786"/>
    </source>
</evidence>
<organism evidence="6 7">
    <name type="scientific">Hyaloscypha variabilis (strain UAMH 11265 / GT02V1 / F)</name>
    <name type="common">Meliniomyces variabilis</name>
    <dbReference type="NCBI Taxonomy" id="1149755"/>
    <lineage>
        <taxon>Eukaryota</taxon>
        <taxon>Fungi</taxon>
        <taxon>Dikarya</taxon>
        <taxon>Ascomycota</taxon>
        <taxon>Pezizomycotina</taxon>
        <taxon>Leotiomycetes</taxon>
        <taxon>Helotiales</taxon>
        <taxon>Hyaloscyphaceae</taxon>
        <taxon>Hyaloscypha</taxon>
        <taxon>Hyaloscypha variabilis</taxon>
    </lineage>
</organism>
<dbReference type="GO" id="GO:0016705">
    <property type="term" value="F:oxidoreductase activity, acting on paired donors, with incorporation or reduction of molecular oxygen"/>
    <property type="evidence" value="ECO:0007669"/>
    <property type="project" value="InterPro"/>
</dbReference>
<protein>
    <submittedName>
        <fullName evidence="6">Cytochrome P450</fullName>
    </submittedName>
</protein>
<dbReference type="Pfam" id="PF00067">
    <property type="entry name" value="p450"/>
    <property type="match status" value="2"/>
</dbReference>
<evidence type="ECO:0000313" key="6">
    <source>
        <dbReference type="EMBL" id="PMD42740.1"/>
    </source>
</evidence>
<dbReference type="PRINTS" id="PR00463">
    <property type="entry name" value="EP450I"/>
</dbReference>
<dbReference type="OrthoDB" id="3945418at2759"/>
<evidence type="ECO:0000256" key="4">
    <source>
        <dbReference type="PIRSR" id="PIRSR602401-1"/>
    </source>
</evidence>
<reference evidence="6 7" key="1">
    <citation type="submission" date="2016-04" db="EMBL/GenBank/DDBJ databases">
        <title>A degradative enzymes factory behind the ericoid mycorrhizal symbiosis.</title>
        <authorList>
            <consortium name="DOE Joint Genome Institute"/>
            <person name="Martino E."/>
            <person name="Morin E."/>
            <person name="Grelet G."/>
            <person name="Kuo A."/>
            <person name="Kohler A."/>
            <person name="Daghino S."/>
            <person name="Barry K."/>
            <person name="Choi C."/>
            <person name="Cichocki N."/>
            <person name="Clum A."/>
            <person name="Copeland A."/>
            <person name="Hainaut M."/>
            <person name="Haridas S."/>
            <person name="Labutti K."/>
            <person name="Lindquist E."/>
            <person name="Lipzen A."/>
            <person name="Khouja H.-R."/>
            <person name="Murat C."/>
            <person name="Ohm R."/>
            <person name="Olson A."/>
            <person name="Spatafora J."/>
            <person name="Veneault-Fourrey C."/>
            <person name="Henrissat B."/>
            <person name="Grigoriev I."/>
            <person name="Martin F."/>
            <person name="Perotto S."/>
        </authorList>
    </citation>
    <scope>NUCLEOTIDE SEQUENCE [LARGE SCALE GENOMIC DNA]</scope>
    <source>
        <strain evidence="6 7">F</strain>
    </source>
</reference>
<dbReference type="Gene3D" id="1.10.630.10">
    <property type="entry name" value="Cytochrome P450"/>
    <property type="match status" value="1"/>
</dbReference>
<evidence type="ECO:0000256" key="5">
    <source>
        <dbReference type="RuleBase" id="RU000461"/>
    </source>
</evidence>
<dbReference type="CDD" id="cd11062">
    <property type="entry name" value="CYP58-like"/>
    <property type="match status" value="1"/>
</dbReference>
<dbReference type="Proteomes" id="UP000235786">
    <property type="component" value="Unassembled WGS sequence"/>
</dbReference>
<dbReference type="GO" id="GO:0005506">
    <property type="term" value="F:iron ion binding"/>
    <property type="evidence" value="ECO:0007669"/>
    <property type="project" value="InterPro"/>
</dbReference>
<dbReference type="STRING" id="1149755.A0A2J6RW50"/>
<dbReference type="GO" id="GO:0004497">
    <property type="term" value="F:monooxygenase activity"/>
    <property type="evidence" value="ECO:0007669"/>
    <property type="project" value="UniProtKB-KW"/>
</dbReference>
<comment type="cofactor">
    <cofactor evidence="1 4">
        <name>heme</name>
        <dbReference type="ChEBI" id="CHEBI:30413"/>
    </cofactor>
</comment>
<dbReference type="InterPro" id="IPR050121">
    <property type="entry name" value="Cytochrome_P450_monoxygenase"/>
</dbReference>
<keyword evidence="7" id="KW-1185">Reference proteome</keyword>
<keyword evidence="4 5" id="KW-0349">Heme</keyword>
<keyword evidence="5" id="KW-0503">Monooxygenase</keyword>
<dbReference type="PANTHER" id="PTHR24305:SF152">
    <property type="entry name" value="P450, PUTATIVE (EUROFUNG)-RELATED"/>
    <property type="match status" value="1"/>
</dbReference>
<gene>
    <name evidence="6" type="ORF">L207DRAFT_581392</name>
</gene>
<dbReference type="SUPFAM" id="SSF48264">
    <property type="entry name" value="Cytochrome P450"/>
    <property type="match status" value="1"/>
</dbReference>
<evidence type="ECO:0000256" key="2">
    <source>
        <dbReference type="ARBA" id="ARBA00022723"/>
    </source>
</evidence>
<dbReference type="PANTHER" id="PTHR24305">
    <property type="entry name" value="CYTOCHROME P450"/>
    <property type="match status" value="1"/>
</dbReference>
<dbReference type="InterPro" id="IPR017972">
    <property type="entry name" value="Cyt_P450_CS"/>
</dbReference>
<evidence type="ECO:0000256" key="3">
    <source>
        <dbReference type="ARBA" id="ARBA00023004"/>
    </source>
</evidence>
<dbReference type="InterPro" id="IPR001128">
    <property type="entry name" value="Cyt_P450"/>
</dbReference>
<comment type="similarity">
    <text evidence="5">Belongs to the cytochrome P450 family.</text>
</comment>
<proteinExistence type="inferred from homology"/>
<keyword evidence="5" id="KW-0560">Oxidoreductase</keyword>
<sequence length="473" mass="53352">MSQCETLTLPLVTVTVVALLYAASLLQRIFYNIYRHPLAHIPGPKLAAATYLYQTYFSFRNGKSRYYIQITDLHKKYGPVVRITPDEVHLSDPDNYELIYCVGSKYGKSTAFYSALGAGYSTFTAGPPEVHKPRRARLDPFFSRRDVLKMEYLVDSRIEKLESIITSKFSRGEAVDLHHAFRAISVDVITNYAFGESYELLARDDLGREFWDLTTGIGPPWWQSLTQVLAVKAKLDAGEKVDKPCIFEALLTPAEDYVIPTPEQIADESYAILNAASDTTGNCMTVAAYNVLINPDIHRTLTAELKAAFPNADEKLDFLTLEKLPYLTGIIKEGLRLSFGVPGRLPRVVPEPGATFNGYFLPAGSLVSMSSWDLHHNESYFPNSQKFDPTRWLDPKEARRIDKAFVPFSKGTRACVGINLAYCELYVTLGTLFRRFENLKANDLTDEDREYNDYFSGQHPLNATKFHVTEAKP</sequence>
<dbReference type="EMBL" id="KZ613943">
    <property type="protein sequence ID" value="PMD42740.1"/>
    <property type="molecule type" value="Genomic_DNA"/>
</dbReference>
<accession>A0A2J6RW50</accession>
<dbReference type="PROSITE" id="PS00086">
    <property type="entry name" value="CYTOCHROME_P450"/>
    <property type="match status" value="1"/>
</dbReference>
<feature type="binding site" description="axial binding residue" evidence="4">
    <location>
        <position position="415"/>
    </location>
    <ligand>
        <name>heme</name>
        <dbReference type="ChEBI" id="CHEBI:30413"/>
    </ligand>
    <ligandPart>
        <name>Fe</name>
        <dbReference type="ChEBI" id="CHEBI:18248"/>
    </ligandPart>
</feature>
<evidence type="ECO:0000256" key="1">
    <source>
        <dbReference type="ARBA" id="ARBA00001971"/>
    </source>
</evidence>
<name>A0A2J6RW50_HYAVF</name>
<dbReference type="AlphaFoldDB" id="A0A2J6RW50"/>
<keyword evidence="3 4" id="KW-0408">Iron</keyword>
<dbReference type="InterPro" id="IPR036396">
    <property type="entry name" value="Cyt_P450_sf"/>
</dbReference>
<dbReference type="InterPro" id="IPR002401">
    <property type="entry name" value="Cyt_P450_E_grp-I"/>
</dbReference>